<feature type="transmembrane region" description="Helical" evidence="7">
    <location>
        <begin position="192"/>
        <end position="217"/>
    </location>
</feature>
<feature type="transmembrane region" description="Helical" evidence="7">
    <location>
        <begin position="293"/>
        <end position="312"/>
    </location>
</feature>
<evidence type="ECO:0000256" key="1">
    <source>
        <dbReference type="ARBA" id="ARBA00004473"/>
    </source>
</evidence>
<dbReference type="PANTHER" id="PTHR28538">
    <property type="entry name" value="INTEGRAL INNER NUCLEAR MEMBRANE PROTEIN IMA1"/>
    <property type="match status" value="1"/>
</dbReference>
<evidence type="ECO:0000256" key="3">
    <source>
        <dbReference type="ARBA" id="ARBA00022989"/>
    </source>
</evidence>
<dbReference type="GO" id="GO:0071765">
    <property type="term" value="P:nuclear inner membrane organization"/>
    <property type="evidence" value="ECO:0007669"/>
    <property type="project" value="InterPro"/>
</dbReference>
<dbReference type="GO" id="GO:0034506">
    <property type="term" value="C:chromosome, centromeric core domain"/>
    <property type="evidence" value="ECO:0007669"/>
    <property type="project" value="TreeGrafter"/>
</dbReference>
<organism evidence="9 10">
    <name type="scientific">Septoria linicola</name>
    <dbReference type="NCBI Taxonomy" id="215465"/>
    <lineage>
        <taxon>Eukaryota</taxon>
        <taxon>Fungi</taxon>
        <taxon>Dikarya</taxon>
        <taxon>Ascomycota</taxon>
        <taxon>Pezizomycotina</taxon>
        <taxon>Dothideomycetes</taxon>
        <taxon>Dothideomycetidae</taxon>
        <taxon>Mycosphaerellales</taxon>
        <taxon>Mycosphaerellaceae</taxon>
        <taxon>Septoria</taxon>
    </lineage>
</organism>
<feature type="domain" description="Ima1 N-terminal" evidence="8">
    <location>
        <begin position="6"/>
        <end position="141"/>
    </location>
</feature>
<name>A0A9Q9EP98_9PEZI</name>
<evidence type="ECO:0000259" key="8">
    <source>
        <dbReference type="Pfam" id="PF09779"/>
    </source>
</evidence>
<feature type="compositionally biased region" description="Polar residues" evidence="6">
    <location>
        <begin position="507"/>
        <end position="518"/>
    </location>
</feature>
<feature type="transmembrane region" description="Helical" evidence="7">
    <location>
        <begin position="252"/>
        <end position="272"/>
    </location>
</feature>
<keyword evidence="5" id="KW-0539">Nucleus</keyword>
<dbReference type="AlphaFoldDB" id="A0A9Q9EP98"/>
<accession>A0A9Q9EP98</accession>
<evidence type="ECO:0000256" key="5">
    <source>
        <dbReference type="ARBA" id="ARBA00023242"/>
    </source>
</evidence>
<feature type="region of interest" description="Disordered" evidence="6">
    <location>
        <begin position="507"/>
        <end position="527"/>
    </location>
</feature>
<dbReference type="PANTHER" id="PTHR28538:SF1">
    <property type="entry name" value="INTEGRAL INNER NUCLEAR MEMBRANE PROTEIN IMA1"/>
    <property type="match status" value="1"/>
</dbReference>
<evidence type="ECO:0000313" key="10">
    <source>
        <dbReference type="Proteomes" id="UP001056384"/>
    </source>
</evidence>
<proteinExistence type="predicted"/>
<keyword evidence="10" id="KW-1185">Reference proteome</keyword>
<evidence type="ECO:0000256" key="4">
    <source>
        <dbReference type="ARBA" id="ARBA00023136"/>
    </source>
</evidence>
<evidence type="ECO:0000256" key="7">
    <source>
        <dbReference type="SAM" id="Phobius"/>
    </source>
</evidence>
<dbReference type="Proteomes" id="UP001056384">
    <property type="component" value="Chromosome 11"/>
</dbReference>
<dbReference type="GO" id="GO:0005637">
    <property type="term" value="C:nuclear inner membrane"/>
    <property type="evidence" value="ECO:0007669"/>
    <property type="project" value="UniProtKB-SubCell"/>
</dbReference>
<dbReference type="GO" id="GO:0034992">
    <property type="term" value="C:microtubule organizing center attachment site"/>
    <property type="evidence" value="ECO:0007669"/>
    <property type="project" value="TreeGrafter"/>
</dbReference>
<gene>
    <name evidence="9" type="ORF">Slin15195_G118950</name>
</gene>
<sequence>MLFSRIRCHFCGSKQPHSRDVVEFQCSQCEAHNYLDGRGNIVDTPLRATSPPPTATTTSHETRSFLSFTKPLPETLEHQQQQAFCRTCTQNQHLYNRILAEYIPEDLEEGSREWRLKMRALPNYKAELELKYPQVCKKCAATAQSMINRADYYAMSQNAAKLVQDTRRRGGKAATRTRDSTDKKFMRNLLRLIALVLFMGFATQIAFHGYGILLALFGRSTDTTEDVATPDPSLQQCVQQTLKLSFTSPCYGLFRTVVPKVLALSAIFIWYNPGIKEWYHHTQRVEAINGQQTYFYMQLIILLVRIWSWYTLSTPSTTTSFDKERIAAIHGFTILFMLITQAVATRNIEAVQWTMKGKIMPKPNELDVLGASAGPAHEHYTPKPSSKDPWKYLRRDEAGPFDINSLAPKAEQPVLRSTTNYLTKQPSPEFSDYGDDVDAMETDDRPVMRSLQRLMDSRPNLQPRHTYMNHTNAPPLGFNDVRNQLSGVSSQYEQEQERLRQEQAQKLSYQPQQRQSPFYGSLPPAPMSMERRLRNPVFRPAVPEQVPLSQQKDFMAQMRRGVKPVTFPEKGTNFQLKQSSWVLPGDVKEVGIEDRFTKSFSLEDDSPRAAKKGFFGNLFG</sequence>
<evidence type="ECO:0000256" key="2">
    <source>
        <dbReference type="ARBA" id="ARBA00022692"/>
    </source>
</evidence>
<dbReference type="Pfam" id="PF09779">
    <property type="entry name" value="Ima1_N"/>
    <property type="match status" value="1"/>
</dbReference>
<evidence type="ECO:0000313" key="9">
    <source>
        <dbReference type="EMBL" id="USW58576.1"/>
    </source>
</evidence>
<dbReference type="GO" id="GO:0044732">
    <property type="term" value="C:mitotic spindle pole body"/>
    <property type="evidence" value="ECO:0007669"/>
    <property type="project" value="TreeGrafter"/>
</dbReference>
<keyword evidence="3 7" id="KW-1133">Transmembrane helix</keyword>
<protein>
    <submittedName>
        <fullName evidence="9">Integral inner nuclear membrane protein ima1</fullName>
    </submittedName>
</protein>
<evidence type="ECO:0000256" key="6">
    <source>
        <dbReference type="SAM" id="MobiDB-lite"/>
    </source>
</evidence>
<reference evidence="9" key="1">
    <citation type="submission" date="2022-06" db="EMBL/GenBank/DDBJ databases">
        <title>Complete genome sequences of two strains of the flax pathogen Septoria linicola.</title>
        <authorList>
            <person name="Lapalu N."/>
            <person name="Simon A."/>
            <person name="Demenou B."/>
            <person name="Paumier D."/>
            <person name="Guillot M.-P."/>
            <person name="Gout L."/>
            <person name="Valade R."/>
        </authorList>
    </citation>
    <scope>NUCLEOTIDE SEQUENCE</scope>
    <source>
        <strain evidence="9">SE15195</strain>
    </source>
</reference>
<dbReference type="InterPro" id="IPR018617">
    <property type="entry name" value="Ima1_N"/>
</dbReference>
<keyword evidence="2 7" id="KW-0812">Transmembrane</keyword>
<comment type="subcellular location">
    <subcellularLocation>
        <location evidence="1">Nucleus inner membrane</location>
        <topology evidence="1">Multi-pass membrane protein</topology>
    </subcellularLocation>
</comment>
<dbReference type="EMBL" id="CP099428">
    <property type="protein sequence ID" value="USW58576.1"/>
    <property type="molecule type" value="Genomic_DNA"/>
</dbReference>
<dbReference type="InterPro" id="IPR042321">
    <property type="entry name" value="Ima1"/>
</dbReference>
<feature type="transmembrane region" description="Helical" evidence="7">
    <location>
        <begin position="327"/>
        <end position="348"/>
    </location>
</feature>
<keyword evidence="4 7" id="KW-0472">Membrane</keyword>